<dbReference type="EMBL" id="JACVVK020000637">
    <property type="protein sequence ID" value="KAK7461246.1"/>
    <property type="molecule type" value="Genomic_DNA"/>
</dbReference>
<name>A0ABD0J5A3_9CAEN</name>
<keyword evidence="2" id="KW-1185">Reference proteome</keyword>
<sequence>LGLVCRAHSTTGRRAGCVTSQNRYPAPNKEVYRAWPHLVLTEVCVCAIVSKASVYIV</sequence>
<accession>A0ABD0J5A3</accession>
<evidence type="ECO:0000313" key="2">
    <source>
        <dbReference type="Proteomes" id="UP001519460"/>
    </source>
</evidence>
<dbReference type="Proteomes" id="UP001519460">
    <property type="component" value="Unassembled WGS sequence"/>
</dbReference>
<feature type="non-terminal residue" evidence="1">
    <location>
        <position position="57"/>
    </location>
</feature>
<organism evidence="1 2">
    <name type="scientific">Batillaria attramentaria</name>
    <dbReference type="NCBI Taxonomy" id="370345"/>
    <lineage>
        <taxon>Eukaryota</taxon>
        <taxon>Metazoa</taxon>
        <taxon>Spiralia</taxon>
        <taxon>Lophotrochozoa</taxon>
        <taxon>Mollusca</taxon>
        <taxon>Gastropoda</taxon>
        <taxon>Caenogastropoda</taxon>
        <taxon>Sorbeoconcha</taxon>
        <taxon>Cerithioidea</taxon>
        <taxon>Batillariidae</taxon>
        <taxon>Batillaria</taxon>
    </lineage>
</organism>
<comment type="caution">
    <text evidence="1">The sequence shown here is derived from an EMBL/GenBank/DDBJ whole genome shotgun (WGS) entry which is preliminary data.</text>
</comment>
<dbReference type="AlphaFoldDB" id="A0ABD0J5A3"/>
<feature type="non-terminal residue" evidence="1">
    <location>
        <position position="1"/>
    </location>
</feature>
<proteinExistence type="predicted"/>
<reference evidence="1 2" key="1">
    <citation type="journal article" date="2023" name="Sci. Data">
        <title>Genome assembly of the Korean intertidal mud-creeper Batillaria attramentaria.</title>
        <authorList>
            <person name="Patra A.K."/>
            <person name="Ho P.T."/>
            <person name="Jun S."/>
            <person name="Lee S.J."/>
            <person name="Kim Y."/>
            <person name="Won Y.J."/>
        </authorList>
    </citation>
    <scope>NUCLEOTIDE SEQUENCE [LARGE SCALE GENOMIC DNA]</scope>
    <source>
        <strain evidence="1">Wonlab-2016</strain>
    </source>
</reference>
<gene>
    <name evidence="1" type="ORF">BaRGS_00038707</name>
</gene>
<protein>
    <submittedName>
        <fullName evidence="1">Uncharacterized protein</fullName>
    </submittedName>
</protein>
<evidence type="ECO:0000313" key="1">
    <source>
        <dbReference type="EMBL" id="KAK7461246.1"/>
    </source>
</evidence>